<organism evidence="4 5">
    <name type="scientific">Thalictrum thalictroides</name>
    <name type="common">Rue-anemone</name>
    <name type="synonym">Anemone thalictroides</name>
    <dbReference type="NCBI Taxonomy" id="46969"/>
    <lineage>
        <taxon>Eukaryota</taxon>
        <taxon>Viridiplantae</taxon>
        <taxon>Streptophyta</taxon>
        <taxon>Embryophyta</taxon>
        <taxon>Tracheophyta</taxon>
        <taxon>Spermatophyta</taxon>
        <taxon>Magnoliopsida</taxon>
        <taxon>Ranunculales</taxon>
        <taxon>Ranunculaceae</taxon>
        <taxon>Thalictroideae</taxon>
        <taxon>Thalictrum</taxon>
    </lineage>
</organism>
<comment type="similarity">
    <text evidence="1 3">Belongs to the UDP-glycosyltransferase family.</text>
</comment>
<dbReference type="SUPFAM" id="SSF53756">
    <property type="entry name" value="UDP-Glycosyltransferase/glycogen phosphorylase"/>
    <property type="match status" value="1"/>
</dbReference>
<accession>A0A7J6WYZ4</accession>
<dbReference type="InterPro" id="IPR035595">
    <property type="entry name" value="UDP_glycos_trans_CS"/>
</dbReference>
<gene>
    <name evidence="4" type="ORF">FRX31_008618</name>
</gene>
<evidence type="ECO:0000256" key="1">
    <source>
        <dbReference type="ARBA" id="ARBA00009995"/>
    </source>
</evidence>
<keyword evidence="2 3" id="KW-0808">Transferase</keyword>
<keyword evidence="3" id="KW-0328">Glycosyltransferase</keyword>
<sequence>MDKLITSIPGMESFLRCRDLPASFWRGCGGKVLDDCLKMVSSSHDLGPYATIINTFEDLEAPILSKMRPHFPKLYTLGPLHALLSTVHRNGRSSSSNNSIFEVDRDCITWLDSQPSKSVVYVSFGSIVMMTHKQMLEFWYGLVNSGKRFLWAIRPDSVIDKDEKYQIPHELTAGTEQRGYIVGWSPQEEVLAHPSIGGFLTHSGWGSVLESIIAGVPMLCWPQMGDHHINS</sequence>
<proteinExistence type="inferred from homology"/>
<dbReference type="InterPro" id="IPR002213">
    <property type="entry name" value="UDP_glucos_trans"/>
</dbReference>
<dbReference type="PROSITE" id="PS00375">
    <property type="entry name" value="UDPGT"/>
    <property type="match status" value="1"/>
</dbReference>
<evidence type="ECO:0000313" key="4">
    <source>
        <dbReference type="EMBL" id="KAF5201795.1"/>
    </source>
</evidence>
<protein>
    <submittedName>
        <fullName evidence="4">Glycosyltransferase</fullName>
    </submittedName>
</protein>
<reference evidence="4 5" key="1">
    <citation type="submission" date="2020-06" db="EMBL/GenBank/DDBJ databases">
        <title>Transcriptomic and genomic resources for Thalictrum thalictroides and T. hernandezii: Facilitating candidate gene discovery in an emerging model plant lineage.</title>
        <authorList>
            <person name="Arias T."/>
            <person name="Riano-Pachon D.M."/>
            <person name="Di Stilio V.S."/>
        </authorList>
    </citation>
    <scope>NUCLEOTIDE SEQUENCE [LARGE SCALE GENOMIC DNA]</scope>
    <source>
        <strain evidence="5">cv. WT478/WT964</strain>
        <tissue evidence="4">Leaves</tissue>
    </source>
</reference>
<keyword evidence="5" id="KW-1185">Reference proteome</keyword>
<dbReference type="OrthoDB" id="5835829at2759"/>
<dbReference type="PANTHER" id="PTHR11926">
    <property type="entry name" value="GLUCOSYL/GLUCURONOSYL TRANSFERASES"/>
    <property type="match status" value="1"/>
</dbReference>
<dbReference type="PANTHER" id="PTHR11926:SF1392">
    <property type="entry name" value="GLYCOSYLTRANSFERASE"/>
    <property type="match status" value="1"/>
</dbReference>
<evidence type="ECO:0000256" key="3">
    <source>
        <dbReference type="RuleBase" id="RU003718"/>
    </source>
</evidence>
<dbReference type="GO" id="GO:0080044">
    <property type="term" value="F:quercetin 7-O-glucosyltransferase activity"/>
    <property type="evidence" value="ECO:0007669"/>
    <property type="project" value="TreeGrafter"/>
</dbReference>
<dbReference type="AlphaFoldDB" id="A0A7J6WYZ4"/>
<evidence type="ECO:0000313" key="5">
    <source>
        <dbReference type="Proteomes" id="UP000554482"/>
    </source>
</evidence>
<dbReference type="GO" id="GO:0080043">
    <property type="term" value="F:quercetin 3-O-glucosyltransferase activity"/>
    <property type="evidence" value="ECO:0007669"/>
    <property type="project" value="TreeGrafter"/>
</dbReference>
<name>A0A7J6WYZ4_THATH</name>
<feature type="non-terminal residue" evidence="4">
    <location>
        <position position="231"/>
    </location>
</feature>
<evidence type="ECO:0000256" key="2">
    <source>
        <dbReference type="ARBA" id="ARBA00022679"/>
    </source>
</evidence>
<dbReference type="Proteomes" id="UP000554482">
    <property type="component" value="Unassembled WGS sequence"/>
</dbReference>
<dbReference type="FunFam" id="3.40.50.2000:FF:000056">
    <property type="entry name" value="Glycosyltransferase"/>
    <property type="match status" value="1"/>
</dbReference>
<dbReference type="EMBL" id="JABWDY010008966">
    <property type="protein sequence ID" value="KAF5201795.1"/>
    <property type="molecule type" value="Genomic_DNA"/>
</dbReference>
<dbReference type="CDD" id="cd03784">
    <property type="entry name" value="GT1_Gtf-like"/>
    <property type="match status" value="1"/>
</dbReference>
<dbReference type="Pfam" id="PF00201">
    <property type="entry name" value="UDPGT"/>
    <property type="match status" value="1"/>
</dbReference>
<comment type="caution">
    <text evidence="4">The sequence shown here is derived from an EMBL/GenBank/DDBJ whole genome shotgun (WGS) entry which is preliminary data.</text>
</comment>
<dbReference type="Gene3D" id="3.40.50.2000">
    <property type="entry name" value="Glycogen Phosphorylase B"/>
    <property type="match status" value="2"/>
</dbReference>